<keyword evidence="3" id="KW-1185">Reference proteome</keyword>
<reference evidence="2" key="1">
    <citation type="journal article" date="2020" name="New Phytol.">
        <title>Comparative genomics reveals dynamic genome evolution in host specialist ectomycorrhizal fungi.</title>
        <authorList>
            <person name="Lofgren L.A."/>
            <person name="Nguyen N.H."/>
            <person name="Vilgalys R."/>
            <person name="Ruytinx J."/>
            <person name="Liao H.L."/>
            <person name="Branco S."/>
            <person name="Kuo A."/>
            <person name="LaButti K."/>
            <person name="Lipzen A."/>
            <person name="Andreopoulos W."/>
            <person name="Pangilinan J."/>
            <person name="Riley R."/>
            <person name="Hundley H."/>
            <person name="Na H."/>
            <person name="Barry K."/>
            <person name="Grigoriev I.V."/>
            <person name="Stajich J.E."/>
            <person name="Kennedy P.G."/>
        </authorList>
    </citation>
    <scope>NUCLEOTIDE SEQUENCE</scope>
    <source>
        <strain evidence="2">FC203</strain>
    </source>
</reference>
<evidence type="ECO:0000313" key="2">
    <source>
        <dbReference type="EMBL" id="KAG1903766.1"/>
    </source>
</evidence>
<proteinExistence type="predicted"/>
<organism evidence="2 3">
    <name type="scientific">Suillus fuscotomentosus</name>
    <dbReference type="NCBI Taxonomy" id="1912939"/>
    <lineage>
        <taxon>Eukaryota</taxon>
        <taxon>Fungi</taxon>
        <taxon>Dikarya</taxon>
        <taxon>Basidiomycota</taxon>
        <taxon>Agaricomycotina</taxon>
        <taxon>Agaricomycetes</taxon>
        <taxon>Agaricomycetidae</taxon>
        <taxon>Boletales</taxon>
        <taxon>Suillineae</taxon>
        <taxon>Suillaceae</taxon>
        <taxon>Suillus</taxon>
    </lineage>
</organism>
<accession>A0AAD4ED02</accession>
<dbReference type="EMBL" id="JABBWK010000011">
    <property type="protein sequence ID" value="KAG1903766.1"/>
    <property type="molecule type" value="Genomic_DNA"/>
</dbReference>
<dbReference type="RefSeq" id="XP_041229341.1">
    <property type="nucleotide sequence ID" value="XM_041369112.1"/>
</dbReference>
<evidence type="ECO:0000256" key="1">
    <source>
        <dbReference type="SAM" id="MobiDB-lite"/>
    </source>
</evidence>
<gene>
    <name evidence="2" type="ORF">F5891DRAFT_1208242</name>
</gene>
<feature type="region of interest" description="Disordered" evidence="1">
    <location>
        <begin position="1"/>
        <end position="31"/>
    </location>
</feature>
<comment type="caution">
    <text evidence="2">The sequence shown here is derived from an EMBL/GenBank/DDBJ whole genome shotgun (WGS) entry which is preliminary data.</text>
</comment>
<sequence length="223" mass="24712">MGVADDESRSSGSLIGSASAIPGSTLAADDIHPPAHKLLTDVPTAGFTALENDAFIEEEGLKATSKKKAPPKPTPVVKLKHAKAKRFSHIVKMRMTHSRPPYQSSHLPEDEDSRCDGEFEIIAMPEITKVLTLTRILPEDSYQLALIQRVNSQPNSPFSNGPSYLPLVGSSRTMLSRIAPLHPNRGPLHYHYRDLPPLKKSKKQIEMEERIEEELRLLRGGRV</sequence>
<dbReference type="Proteomes" id="UP001195769">
    <property type="component" value="Unassembled WGS sequence"/>
</dbReference>
<name>A0AAD4ED02_9AGAM</name>
<protein>
    <submittedName>
        <fullName evidence="2">Uncharacterized protein</fullName>
    </submittedName>
</protein>
<dbReference type="AlphaFoldDB" id="A0AAD4ED02"/>
<feature type="compositionally biased region" description="Low complexity" evidence="1">
    <location>
        <begin position="10"/>
        <end position="24"/>
    </location>
</feature>
<evidence type="ECO:0000313" key="3">
    <source>
        <dbReference type="Proteomes" id="UP001195769"/>
    </source>
</evidence>
<dbReference type="GeneID" id="64663410"/>